<dbReference type="RefSeq" id="WP_263413345.1">
    <property type="nucleotide sequence ID" value="NZ_BAABBH010000001.1"/>
</dbReference>
<sequence>MIDAVHRRCASLLLLSVAIAGLPGALHAQARTQLPAERELGSGLKRTRLYLKDGTYQVVLNYRVVGKNVVYRSAERAGEQEEIPVNLVDLDATKRWEEQQANGGQVPATQIDPELAREEADRAARTPLVAPNLHLPDDDSVLALDTFHGQPQLAVLQQTSGELNRQTAHNVVRAAVNPFSTAHQLVEIPGERAAVQLHVPDPVLYVRLDDDSGGKSDEAPAGALVVDTHGNKGIPQPKVSAESQYVIVRVDVRRGERVVTSFSINLLGSAKRQADVVATTTAVMPGGHWLKITPAEPLTFGEYALMEVLDARNVNLGVWDFGVHPTAGENRDAILPEVPRAPELERRRARPSASE</sequence>
<dbReference type="EMBL" id="JBJYXY010000001">
    <property type="protein sequence ID" value="MFN2975120.1"/>
    <property type="molecule type" value="Genomic_DNA"/>
</dbReference>
<keyword evidence="3" id="KW-1185">Reference proteome</keyword>
<feature type="signal peptide" evidence="1">
    <location>
        <begin position="1"/>
        <end position="30"/>
    </location>
</feature>
<accession>A0ABW9KKP6</accession>
<protein>
    <submittedName>
        <fullName evidence="2">Uncharacterized protein</fullName>
    </submittedName>
</protein>
<organism evidence="2 3">
    <name type="scientific">Terriglobus aquaticus</name>
    <dbReference type="NCBI Taxonomy" id="940139"/>
    <lineage>
        <taxon>Bacteria</taxon>
        <taxon>Pseudomonadati</taxon>
        <taxon>Acidobacteriota</taxon>
        <taxon>Terriglobia</taxon>
        <taxon>Terriglobales</taxon>
        <taxon>Acidobacteriaceae</taxon>
        <taxon>Terriglobus</taxon>
    </lineage>
</organism>
<proteinExistence type="predicted"/>
<gene>
    <name evidence="2" type="ORF">ACK2TP_05040</name>
</gene>
<reference evidence="2 3" key="1">
    <citation type="submission" date="2024-12" db="EMBL/GenBank/DDBJ databases">
        <authorList>
            <person name="Lee Y."/>
        </authorList>
    </citation>
    <scope>NUCLEOTIDE SEQUENCE [LARGE SCALE GENOMIC DNA]</scope>
    <source>
        <strain evidence="2 3">03SUJ4</strain>
    </source>
</reference>
<evidence type="ECO:0000256" key="1">
    <source>
        <dbReference type="SAM" id="SignalP"/>
    </source>
</evidence>
<dbReference type="Proteomes" id="UP001634747">
    <property type="component" value="Unassembled WGS sequence"/>
</dbReference>
<comment type="caution">
    <text evidence="2">The sequence shown here is derived from an EMBL/GenBank/DDBJ whole genome shotgun (WGS) entry which is preliminary data.</text>
</comment>
<name>A0ABW9KKP6_9BACT</name>
<keyword evidence="1" id="KW-0732">Signal</keyword>
<evidence type="ECO:0000313" key="3">
    <source>
        <dbReference type="Proteomes" id="UP001634747"/>
    </source>
</evidence>
<evidence type="ECO:0000313" key="2">
    <source>
        <dbReference type="EMBL" id="MFN2975120.1"/>
    </source>
</evidence>
<feature type="chain" id="PRO_5046167415" evidence="1">
    <location>
        <begin position="31"/>
        <end position="355"/>
    </location>
</feature>